<reference evidence="2" key="1">
    <citation type="journal article" date="2019" name="Int. J. Syst. Evol. Microbiol.">
        <title>The Global Catalogue of Microorganisms (GCM) 10K type strain sequencing project: providing services to taxonomists for standard genome sequencing and annotation.</title>
        <authorList>
            <consortium name="The Broad Institute Genomics Platform"/>
            <consortium name="The Broad Institute Genome Sequencing Center for Infectious Disease"/>
            <person name="Wu L."/>
            <person name="Ma J."/>
        </authorList>
    </citation>
    <scope>NUCLEOTIDE SEQUENCE [LARGE SCALE GENOMIC DNA]</scope>
    <source>
        <strain evidence="2">JCM 17440</strain>
    </source>
</reference>
<proteinExistence type="predicted"/>
<gene>
    <name evidence="1" type="ORF">GCM10022254_40810</name>
</gene>
<name>A0ABP8C727_9ACTN</name>
<dbReference type="EMBL" id="BAABAS010000011">
    <property type="protein sequence ID" value="GAA4234877.1"/>
    <property type="molecule type" value="Genomic_DNA"/>
</dbReference>
<dbReference type="Proteomes" id="UP001501710">
    <property type="component" value="Unassembled WGS sequence"/>
</dbReference>
<comment type="caution">
    <text evidence="1">The sequence shown here is derived from an EMBL/GenBank/DDBJ whole genome shotgun (WGS) entry which is preliminary data.</text>
</comment>
<evidence type="ECO:0000313" key="1">
    <source>
        <dbReference type="EMBL" id="GAA4234877.1"/>
    </source>
</evidence>
<evidence type="ECO:0000313" key="2">
    <source>
        <dbReference type="Proteomes" id="UP001501710"/>
    </source>
</evidence>
<protein>
    <submittedName>
        <fullName evidence="1">Uncharacterized protein</fullName>
    </submittedName>
</protein>
<accession>A0ABP8C727</accession>
<sequence length="172" mass="18683">MAVISPDAERALGSDFLARLRTADLYLPLRTIVDEGWVMEDGANLLAALRDAYFGDRKRSATVGHYESAVNGRGIPDDDINASGPDRVCQLMRRGVAFAWAALYAAKSSERKPLLMSRISMEPTLFDSNVVTGYVTIFSSDFADALGVGPLHEKRGVQILLESSDCPHPLPG</sequence>
<keyword evidence="2" id="KW-1185">Reference proteome</keyword>
<organism evidence="1 2">
    <name type="scientific">Actinomadura meridiana</name>
    <dbReference type="NCBI Taxonomy" id="559626"/>
    <lineage>
        <taxon>Bacteria</taxon>
        <taxon>Bacillati</taxon>
        <taxon>Actinomycetota</taxon>
        <taxon>Actinomycetes</taxon>
        <taxon>Streptosporangiales</taxon>
        <taxon>Thermomonosporaceae</taxon>
        <taxon>Actinomadura</taxon>
    </lineage>
</organism>